<evidence type="ECO:0000313" key="1">
    <source>
        <dbReference type="EMBL" id="RKQ12276.1"/>
    </source>
</evidence>
<dbReference type="AlphaFoldDB" id="A0A494YRR0"/>
<organism evidence="1 2">
    <name type="scientific">Ureibacillus endophyticus</name>
    <dbReference type="NCBI Taxonomy" id="1978490"/>
    <lineage>
        <taxon>Bacteria</taxon>
        <taxon>Bacillati</taxon>
        <taxon>Bacillota</taxon>
        <taxon>Bacilli</taxon>
        <taxon>Bacillales</taxon>
        <taxon>Caryophanaceae</taxon>
        <taxon>Ureibacillus</taxon>
    </lineage>
</organism>
<keyword evidence="2" id="KW-1185">Reference proteome</keyword>
<proteinExistence type="predicted"/>
<name>A0A494YRR0_9BACL</name>
<sequence length="138" mass="15724">MIFSKIEDDYALLANKIGDMLVMRVAHKLTGVVIYTKRKRAINDLQIKSELYSFREDMLERNGLKQAVLDYLAKSHGISTEGKDLRTILNEVKEQQDKKGYFDVTSDDIADIKDKVNNGTELSDVIKEKGLKKKAICK</sequence>
<evidence type="ECO:0000313" key="2">
    <source>
        <dbReference type="Proteomes" id="UP000272238"/>
    </source>
</evidence>
<gene>
    <name evidence="1" type="ORF">D8M03_17150</name>
</gene>
<dbReference type="Proteomes" id="UP000272238">
    <property type="component" value="Unassembled WGS sequence"/>
</dbReference>
<protein>
    <submittedName>
        <fullName evidence="1">Uncharacterized protein</fullName>
    </submittedName>
</protein>
<reference evidence="1 2" key="1">
    <citation type="journal article" date="2016" name="Antonie Van Leeuwenhoek">
        <title>Lysinibacillus endophyticus sp. nov., an indole-3-acetic acid producing endophytic bacterium isolated from corn root (Zea mays cv. Xinken-5).</title>
        <authorList>
            <person name="Yu J."/>
            <person name="Guan X."/>
            <person name="Liu C."/>
            <person name="Xiang W."/>
            <person name="Yu Z."/>
            <person name="Liu X."/>
            <person name="Wang G."/>
        </authorList>
    </citation>
    <scope>NUCLEOTIDE SEQUENCE [LARGE SCALE GENOMIC DNA]</scope>
    <source>
        <strain evidence="1 2">DSM 100506</strain>
    </source>
</reference>
<dbReference type="EMBL" id="RBZN01000089">
    <property type="protein sequence ID" value="RKQ12276.1"/>
    <property type="molecule type" value="Genomic_DNA"/>
</dbReference>
<accession>A0A494YRR0</accession>
<comment type="caution">
    <text evidence="1">The sequence shown here is derived from an EMBL/GenBank/DDBJ whole genome shotgun (WGS) entry which is preliminary data.</text>
</comment>